<dbReference type="Pfam" id="PF11807">
    <property type="entry name" value="UstYa"/>
    <property type="match status" value="1"/>
</dbReference>
<name>A0ABR0DWR2_ZASCE</name>
<evidence type="ECO:0000256" key="1">
    <source>
        <dbReference type="ARBA" id="ARBA00035112"/>
    </source>
</evidence>
<protein>
    <submittedName>
        <fullName evidence="3">Uncharacterized protein</fullName>
    </submittedName>
</protein>
<comment type="similarity">
    <text evidence="1">Belongs to the ustYa family.</text>
</comment>
<evidence type="ECO:0000313" key="4">
    <source>
        <dbReference type="Proteomes" id="UP001305779"/>
    </source>
</evidence>
<evidence type="ECO:0000313" key="3">
    <source>
        <dbReference type="EMBL" id="KAK4493597.1"/>
    </source>
</evidence>
<comment type="caution">
    <text evidence="3">The sequence shown here is derived from an EMBL/GenBank/DDBJ whole genome shotgun (WGS) entry which is preliminary data.</text>
</comment>
<gene>
    <name evidence="3" type="ORF">PRZ48_015264</name>
</gene>
<sequence>MEAETSHSEQDKLLESRSSEEESAADQIRELLEGSSSSHRCHWHKFTIVGLTIALVASNLLWASFPSTIREPALADGESTAYYGSPAMVEIAFDHDWRGLLDSENDTYLYRQDEWGDKLFPAIYFLNGTMSEWPDEGGFIWDHVLHCMDAVRQGLACNLDPTLIPLSEVWPGIPNGQVHFCRNRDALRAWCNERGHDIPVDPRTQD</sequence>
<dbReference type="PANTHER" id="PTHR33365">
    <property type="entry name" value="YALI0B05434P"/>
    <property type="match status" value="1"/>
</dbReference>
<dbReference type="InterPro" id="IPR021765">
    <property type="entry name" value="UstYa-like"/>
</dbReference>
<reference evidence="3 4" key="1">
    <citation type="journal article" date="2023" name="G3 (Bethesda)">
        <title>A chromosome-level genome assembly of Zasmidium syzygii isolated from banana leaves.</title>
        <authorList>
            <person name="van Westerhoven A.C."/>
            <person name="Mehrabi R."/>
            <person name="Talebi R."/>
            <person name="Steentjes M.B.F."/>
            <person name="Corcolon B."/>
            <person name="Chong P.A."/>
            <person name="Kema G.H.J."/>
            <person name="Seidl M.F."/>
        </authorList>
    </citation>
    <scope>NUCLEOTIDE SEQUENCE [LARGE SCALE GENOMIC DNA]</scope>
    <source>
        <strain evidence="3 4">P124</strain>
    </source>
</reference>
<dbReference type="Proteomes" id="UP001305779">
    <property type="component" value="Unassembled WGS sequence"/>
</dbReference>
<feature type="compositionally biased region" description="Basic and acidic residues" evidence="2">
    <location>
        <begin position="1"/>
        <end position="20"/>
    </location>
</feature>
<dbReference type="PANTHER" id="PTHR33365:SF6">
    <property type="entry name" value="OXIDASE USTYA"/>
    <property type="match status" value="1"/>
</dbReference>
<proteinExistence type="inferred from homology"/>
<accession>A0ABR0DWR2</accession>
<keyword evidence="4" id="KW-1185">Reference proteome</keyword>
<organism evidence="3 4">
    <name type="scientific">Zasmidium cellare</name>
    <name type="common">Wine cellar mold</name>
    <name type="synonym">Racodium cellare</name>
    <dbReference type="NCBI Taxonomy" id="395010"/>
    <lineage>
        <taxon>Eukaryota</taxon>
        <taxon>Fungi</taxon>
        <taxon>Dikarya</taxon>
        <taxon>Ascomycota</taxon>
        <taxon>Pezizomycotina</taxon>
        <taxon>Dothideomycetes</taxon>
        <taxon>Dothideomycetidae</taxon>
        <taxon>Mycosphaerellales</taxon>
        <taxon>Mycosphaerellaceae</taxon>
        <taxon>Zasmidium</taxon>
    </lineage>
</organism>
<dbReference type="EMBL" id="JAXOVC010000016">
    <property type="protein sequence ID" value="KAK4493597.1"/>
    <property type="molecule type" value="Genomic_DNA"/>
</dbReference>
<feature type="region of interest" description="Disordered" evidence="2">
    <location>
        <begin position="1"/>
        <end position="27"/>
    </location>
</feature>
<evidence type="ECO:0000256" key="2">
    <source>
        <dbReference type="SAM" id="MobiDB-lite"/>
    </source>
</evidence>